<dbReference type="eggNOG" id="ENOG50339SF">
    <property type="taxonomic scope" value="Bacteria"/>
</dbReference>
<dbReference type="EMBL" id="AONQ01000001">
    <property type="protein sequence ID" value="EME72012.1"/>
    <property type="molecule type" value="Genomic_DNA"/>
</dbReference>
<comment type="caution">
    <text evidence="1">The sequence shown here is derived from an EMBL/GenBank/DDBJ whole genome shotgun (WGS) entry which is preliminary data.</text>
</comment>
<evidence type="ECO:0000313" key="2">
    <source>
        <dbReference type="Proteomes" id="UP000011744"/>
    </source>
</evidence>
<sequence length="137" mass="15108">MIRHIAWLVAAVMVSGCATYSPEEIASLDYGPYPTNYKEIIQSRLNGTLKDPMSAQIEYRAGPKQVWQKGSIITQKTYGWGVCLWLNAKNSFGAYVGRRPLSFIIRNGAIVDAHGEMETNMFDTGLANAMCNQVGAT</sequence>
<protein>
    <recommendedName>
        <fullName evidence="3">Lipoprotein</fullName>
    </recommendedName>
</protein>
<name>M2ZX72_9PROT</name>
<dbReference type="AlphaFoldDB" id="M2ZX72"/>
<evidence type="ECO:0000313" key="1">
    <source>
        <dbReference type="EMBL" id="EME72012.1"/>
    </source>
</evidence>
<reference evidence="1 2" key="1">
    <citation type="journal article" date="2014" name="Genome Announc.">
        <title>Draft Genome Sequence of Magnetospirillum sp. Strain SO-1, a Freshwater Magnetotactic Bacterium Isolated from the Ol'khovka River, Russia.</title>
        <authorList>
            <person name="Grouzdev D.S."/>
            <person name="Dziuba M.V."/>
            <person name="Sukhacheva M.S."/>
            <person name="Mardanov A.V."/>
            <person name="Beletskiy A.V."/>
            <person name="Kuznetsov B.B."/>
            <person name="Skryabin K.G."/>
        </authorList>
    </citation>
    <scope>NUCLEOTIDE SEQUENCE [LARGE SCALE GENOMIC DNA]</scope>
    <source>
        <strain evidence="1 2">SO-1</strain>
    </source>
</reference>
<accession>M2ZX72</accession>
<organism evidence="1 2">
    <name type="scientific">Paramagnetospirillum caucaseum</name>
    <dbReference type="NCBI Taxonomy" id="1244869"/>
    <lineage>
        <taxon>Bacteria</taxon>
        <taxon>Pseudomonadati</taxon>
        <taxon>Pseudomonadota</taxon>
        <taxon>Alphaproteobacteria</taxon>
        <taxon>Rhodospirillales</taxon>
        <taxon>Magnetospirillaceae</taxon>
        <taxon>Paramagnetospirillum</taxon>
    </lineage>
</organism>
<gene>
    <name evidence="1" type="ORF">H261_00495</name>
</gene>
<proteinExistence type="predicted"/>
<keyword evidence="2" id="KW-1185">Reference proteome</keyword>
<dbReference type="PROSITE" id="PS51257">
    <property type="entry name" value="PROKAR_LIPOPROTEIN"/>
    <property type="match status" value="1"/>
</dbReference>
<dbReference type="Proteomes" id="UP000011744">
    <property type="component" value="Unassembled WGS sequence"/>
</dbReference>
<evidence type="ECO:0008006" key="3">
    <source>
        <dbReference type="Google" id="ProtNLM"/>
    </source>
</evidence>